<dbReference type="Proteomes" id="UP001208570">
    <property type="component" value="Unassembled WGS sequence"/>
</dbReference>
<keyword evidence="4" id="KW-0297">G-protein coupled receptor</keyword>
<proteinExistence type="predicted"/>
<comment type="subcellular location">
    <subcellularLocation>
        <location evidence="1">Membrane</location>
        <topology evidence="1">Multi-pass membrane protein</topology>
    </subcellularLocation>
</comment>
<keyword evidence="2 8" id="KW-0812">Transmembrane</keyword>
<evidence type="ECO:0000256" key="8">
    <source>
        <dbReference type="SAM" id="Phobius"/>
    </source>
</evidence>
<evidence type="ECO:0000256" key="2">
    <source>
        <dbReference type="ARBA" id="ARBA00022692"/>
    </source>
</evidence>
<evidence type="ECO:0000256" key="4">
    <source>
        <dbReference type="ARBA" id="ARBA00023040"/>
    </source>
</evidence>
<keyword evidence="6" id="KW-0675">Receptor</keyword>
<dbReference type="SUPFAM" id="SSF81321">
    <property type="entry name" value="Family A G protein-coupled receptor-like"/>
    <property type="match status" value="1"/>
</dbReference>
<dbReference type="InterPro" id="IPR000276">
    <property type="entry name" value="GPCR_Rhodpsn"/>
</dbReference>
<evidence type="ECO:0000256" key="3">
    <source>
        <dbReference type="ARBA" id="ARBA00022989"/>
    </source>
</evidence>
<organism evidence="10 11">
    <name type="scientific">Paralvinella palmiformis</name>
    <dbReference type="NCBI Taxonomy" id="53620"/>
    <lineage>
        <taxon>Eukaryota</taxon>
        <taxon>Metazoa</taxon>
        <taxon>Spiralia</taxon>
        <taxon>Lophotrochozoa</taxon>
        <taxon>Annelida</taxon>
        <taxon>Polychaeta</taxon>
        <taxon>Sedentaria</taxon>
        <taxon>Canalipalpata</taxon>
        <taxon>Terebellida</taxon>
        <taxon>Terebelliformia</taxon>
        <taxon>Alvinellidae</taxon>
        <taxon>Paralvinella</taxon>
    </lineage>
</organism>
<feature type="transmembrane region" description="Helical" evidence="8">
    <location>
        <begin position="110"/>
        <end position="130"/>
    </location>
</feature>
<dbReference type="EMBL" id="JAODUP010000073">
    <property type="protein sequence ID" value="KAK2163867.1"/>
    <property type="molecule type" value="Genomic_DNA"/>
</dbReference>
<accession>A0AAD9NB76</accession>
<feature type="transmembrane region" description="Helical" evidence="8">
    <location>
        <begin position="68"/>
        <end position="98"/>
    </location>
</feature>
<dbReference type="GO" id="GO:0004930">
    <property type="term" value="F:G protein-coupled receptor activity"/>
    <property type="evidence" value="ECO:0007669"/>
    <property type="project" value="UniProtKB-KW"/>
</dbReference>
<evidence type="ECO:0000256" key="6">
    <source>
        <dbReference type="ARBA" id="ARBA00023170"/>
    </source>
</evidence>
<protein>
    <recommendedName>
        <fullName evidence="9">G-protein coupled receptors family 1 profile domain-containing protein</fullName>
    </recommendedName>
</protein>
<comment type="caution">
    <text evidence="10">The sequence shown here is derived from an EMBL/GenBank/DDBJ whole genome shotgun (WGS) entry which is preliminary data.</text>
</comment>
<dbReference type="PRINTS" id="PR00237">
    <property type="entry name" value="GPCRRHODOPSN"/>
</dbReference>
<dbReference type="GO" id="GO:0005886">
    <property type="term" value="C:plasma membrane"/>
    <property type="evidence" value="ECO:0007669"/>
    <property type="project" value="TreeGrafter"/>
</dbReference>
<dbReference type="PROSITE" id="PS50262">
    <property type="entry name" value="G_PROTEIN_RECEP_F1_2"/>
    <property type="match status" value="1"/>
</dbReference>
<dbReference type="AlphaFoldDB" id="A0AAD9NB76"/>
<gene>
    <name evidence="10" type="ORF">LSH36_73g06011</name>
</gene>
<keyword evidence="3 8" id="KW-1133">Transmembrane helix</keyword>
<evidence type="ECO:0000256" key="5">
    <source>
        <dbReference type="ARBA" id="ARBA00023136"/>
    </source>
</evidence>
<evidence type="ECO:0000313" key="11">
    <source>
        <dbReference type="Proteomes" id="UP001208570"/>
    </source>
</evidence>
<evidence type="ECO:0000256" key="1">
    <source>
        <dbReference type="ARBA" id="ARBA00004141"/>
    </source>
</evidence>
<keyword evidence="11" id="KW-1185">Reference proteome</keyword>
<dbReference type="InterPro" id="IPR017452">
    <property type="entry name" value="GPCR_Rhodpsn_7TM"/>
</dbReference>
<keyword evidence="5 8" id="KW-0472">Membrane</keyword>
<dbReference type="Gene3D" id="1.20.1070.10">
    <property type="entry name" value="Rhodopsin 7-helix transmembrane proteins"/>
    <property type="match status" value="1"/>
</dbReference>
<dbReference type="Pfam" id="PF00001">
    <property type="entry name" value="7tm_1"/>
    <property type="match status" value="1"/>
</dbReference>
<dbReference type="PANTHER" id="PTHR24243:SF208">
    <property type="entry name" value="PYROKININ-1 RECEPTOR"/>
    <property type="match status" value="1"/>
</dbReference>
<feature type="domain" description="G-protein coupled receptors family 1 profile" evidence="9">
    <location>
        <begin position="88"/>
        <end position="170"/>
    </location>
</feature>
<reference evidence="10" key="1">
    <citation type="journal article" date="2023" name="Mol. Biol. Evol.">
        <title>Third-Generation Sequencing Reveals the Adaptive Role of the Epigenome in Three Deep-Sea Polychaetes.</title>
        <authorList>
            <person name="Perez M."/>
            <person name="Aroh O."/>
            <person name="Sun Y."/>
            <person name="Lan Y."/>
            <person name="Juniper S.K."/>
            <person name="Young C.R."/>
            <person name="Angers B."/>
            <person name="Qian P.Y."/>
        </authorList>
    </citation>
    <scope>NUCLEOTIDE SEQUENCE</scope>
    <source>
        <strain evidence="10">P08H-3</strain>
    </source>
</reference>
<keyword evidence="7" id="KW-0807">Transducer</keyword>
<name>A0AAD9NB76_9ANNE</name>
<feature type="transmembrane region" description="Helical" evidence="8">
    <location>
        <begin position="150"/>
        <end position="168"/>
    </location>
</feature>
<sequence>MAFVNETLVVNIGSANQPLLPYDVTHRQPIGDAITSGSGGGHVFGGNESLQPMGNSTSGHVAQDDEDFLAIIGISLMFCVIGVVGIVGNTLIILFILLDKKMRHSVTNLFIMNLAISDMLIMLFGVPETVQFMLNRGWLLGEIMCKTERYVLVLSLYSSVITAVAVCVER</sequence>
<evidence type="ECO:0000313" key="10">
    <source>
        <dbReference type="EMBL" id="KAK2163867.1"/>
    </source>
</evidence>
<evidence type="ECO:0000256" key="7">
    <source>
        <dbReference type="ARBA" id="ARBA00023224"/>
    </source>
</evidence>
<dbReference type="PANTHER" id="PTHR24243">
    <property type="entry name" value="G-PROTEIN COUPLED RECEPTOR"/>
    <property type="match status" value="1"/>
</dbReference>
<evidence type="ECO:0000259" key="9">
    <source>
        <dbReference type="PROSITE" id="PS50262"/>
    </source>
</evidence>
<dbReference type="CDD" id="cd00637">
    <property type="entry name" value="7tm_classA_rhodopsin-like"/>
    <property type="match status" value="1"/>
</dbReference>